<organism evidence="3 4">
    <name type="scientific">Drosophila mojavensis</name>
    <name type="common">Fruit fly</name>
    <dbReference type="NCBI Taxonomy" id="7230"/>
    <lineage>
        <taxon>Eukaryota</taxon>
        <taxon>Metazoa</taxon>
        <taxon>Ecdysozoa</taxon>
        <taxon>Arthropoda</taxon>
        <taxon>Hexapoda</taxon>
        <taxon>Insecta</taxon>
        <taxon>Pterygota</taxon>
        <taxon>Neoptera</taxon>
        <taxon>Endopterygota</taxon>
        <taxon>Diptera</taxon>
        <taxon>Brachycera</taxon>
        <taxon>Muscomorpha</taxon>
        <taxon>Ephydroidea</taxon>
        <taxon>Drosophilidae</taxon>
        <taxon>Drosophila</taxon>
    </lineage>
</organism>
<dbReference type="Pfam" id="PF16064">
    <property type="entry name" value="DUF4806"/>
    <property type="match status" value="1"/>
</dbReference>
<gene>
    <name evidence="3" type="primary">Dmoj\GI26307</name>
    <name evidence="3" type="ORF">Dmoj_GI26307</name>
</gene>
<evidence type="ECO:0000313" key="4">
    <source>
        <dbReference type="Proteomes" id="UP000009192"/>
    </source>
</evidence>
<sequence>MSGSGRNARRSAEKARQQFDIFDDPLDIDMNISVKNEVICPDMMPIEEEVIFGMVDSQQLVEEQQKMQRVYPLDGGSNQCHNLNDRLSSLERKVDFLLNVNTKILARVDKICENMKTVTKPNDFPVKHKEALEVIDMQIANDREKYTELFKNLLNPSGIVKNIGRILDKKLLMEMNYGGHSSKAGLSNYVNLNTALYESQKREGYTFDDYKKDARLAFQKAKNRVYKAISEARRLKRLNGELEENSQFIKSKENPKDTMECMN</sequence>
<proteinExistence type="predicted"/>
<dbReference type="AlphaFoldDB" id="A0A0Q9XNH3"/>
<reference evidence="3 4" key="1">
    <citation type="journal article" date="2007" name="Nature">
        <title>Evolution of genes and genomes on the Drosophila phylogeny.</title>
        <authorList>
            <consortium name="Drosophila 12 Genomes Consortium"/>
            <person name="Clark A.G."/>
            <person name="Eisen M.B."/>
            <person name="Smith D.R."/>
            <person name="Bergman C.M."/>
            <person name="Oliver B."/>
            <person name="Markow T.A."/>
            <person name="Kaufman T.C."/>
            <person name="Kellis M."/>
            <person name="Gelbart W."/>
            <person name="Iyer V.N."/>
            <person name="Pollard D.A."/>
            <person name="Sackton T.B."/>
            <person name="Larracuente A.M."/>
            <person name="Singh N.D."/>
            <person name="Abad J.P."/>
            <person name="Abt D.N."/>
            <person name="Adryan B."/>
            <person name="Aguade M."/>
            <person name="Akashi H."/>
            <person name="Anderson W.W."/>
            <person name="Aquadro C.F."/>
            <person name="Ardell D.H."/>
            <person name="Arguello R."/>
            <person name="Artieri C.G."/>
            <person name="Barbash D.A."/>
            <person name="Barker D."/>
            <person name="Barsanti P."/>
            <person name="Batterham P."/>
            <person name="Batzoglou S."/>
            <person name="Begun D."/>
            <person name="Bhutkar A."/>
            <person name="Blanco E."/>
            <person name="Bosak S.A."/>
            <person name="Bradley R.K."/>
            <person name="Brand A.D."/>
            <person name="Brent M.R."/>
            <person name="Brooks A.N."/>
            <person name="Brown R.H."/>
            <person name="Butlin R.K."/>
            <person name="Caggese C."/>
            <person name="Calvi B.R."/>
            <person name="Bernardo de Carvalho A."/>
            <person name="Caspi A."/>
            <person name="Castrezana S."/>
            <person name="Celniker S.E."/>
            <person name="Chang J.L."/>
            <person name="Chapple C."/>
            <person name="Chatterji S."/>
            <person name="Chinwalla A."/>
            <person name="Civetta A."/>
            <person name="Clifton S.W."/>
            <person name="Comeron J.M."/>
            <person name="Costello J.C."/>
            <person name="Coyne J.A."/>
            <person name="Daub J."/>
            <person name="David R.G."/>
            <person name="Delcher A.L."/>
            <person name="Delehaunty K."/>
            <person name="Do C.B."/>
            <person name="Ebling H."/>
            <person name="Edwards K."/>
            <person name="Eickbush T."/>
            <person name="Evans J.D."/>
            <person name="Filipski A."/>
            <person name="Findeiss S."/>
            <person name="Freyhult E."/>
            <person name="Fulton L."/>
            <person name="Fulton R."/>
            <person name="Garcia A.C."/>
            <person name="Gardiner A."/>
            <person name="Garfield D.A."/>
            <person name="Garvin B.E."/>
            <person name="Gibson G."/>
            <person name="Gilbert D."/>
            <person name="Gnerre S."/>
            <person name="Godfrey J."/>
            <person name="Good R."/>
            <person name="Gotea V."/>
            <person name="Gravely B."/>
            <person name="Greenberg A.J."/>
            <person name="Griffiths-Jones S."/>
            <person name="Gross S."/>
            <person name="Guigo R."/>
            <person name="Gustafson E.A."/>
            <person name="Haerty W."/>
            <person name="Hahn M.W."/>
            <person name="Halligan D.L."/>
            <person name="Halpern A.L."/>
            <person name="Halter G.M."/>
            <person name="Han M.V."/>
            <person name="Heger A."/>
            <person name="Hillier L."/>
            <person name="Hinrichs A.S."/>
            <person name="Holmes I."/>
            <person name="Hoskins R.A."/>
            <person name="Hubisz M.J."/>
            <person name="Hultmark D."/>
            <person name="Huntley M.A."/>
            <person name="Jaffe D.B."/>
            <person name="Jagadeeshan S."/>
            <person name="Jeck W.R."/>
            <person name="Johnson J."/>
            <person name="Jones C.D."/>
            <person name="Jordan W.C."/>
            <person name="Karpen G.H."/>
            <person name="Kataoka E."/>
            <person name="Keightley P.D."/>
            <person name="Kheradpour P."/>
            <person name="Kirkness E.F."/>
            <person name="Koerich L.B."/>
            <person name="Kristiansen K."/>
            <person name="Kudrna D."/>
            <person name="Kulathinal R.J."/>
            <person name="Kumar S."/>
            <person name="Kwok R."/>
            <person name="Lander E."/>
            <person name="Langley C.H."/>
            <person name="Lapoint R."/>
            <person name="Lazzaro B.P."/>
            <person name="Lee S.J."/>
            <person name="Levesque L."/>
            <person name="Li R."/>
            <person name="Lin C.F."/>
            <person name="Lin M.F."/>
            <person name="Lindblad-Toh K."/>
            <person name="Llopart A."/>
            <person name="Long M."/>
            <person name="Low L."/>
            <person name="Lozovsky E."/>
            <person name="Lu J."/>
            <person name="Luo M."/>
            <person name="Machado C.A."/>
            <person name="Makalowski W."/>
            <person name="Marzo M."/>
            <person name="Matsuda M."/>
            <person name="Matzkin L."/>
            <person name="McAllister B."/>
            <person name="McBride C.S."/>
            <person name="McKernan B."/>
            <person name="McKernan K."/>
            <person name="Mendez-Lago M."/>
            <person name="Minx P."/>
            <person name="Mollenhauer M.U."/>
            <person name="Montooth K."/>
            <person name="Mount S.M."/>
            <person name="Mu X."/>
            <person name="Myers E."/>
            <person name="Negre B."/>
            <person name="Newfeld S."/>
            <person name="Nielsen R."/>
            <person name="Noor M.A."/>
            <person name="O'Grady P."/>
            <person name="Pachter L."/>
            <person name="Papaceit M."/>
            <person name="Parisi M.J."/>
            <person name="Parisi M."/>
            <person name="Parts L."/>
            <person name="Pedersen J.S."/>
            <person name="Pesole G."/>
            <person name="Phillippy A.M."/>
            <person name="Ponting C.P."/>
            <person name="Pop M."/>
            <person name="Porcelli D."/>
            <person name="Powell J.R."/>
            <person name="Prohaska S."/>
            <person name="Pruitt K."/>
            <person name="Puig M."/>
            <person name="Quesneville H."/>
            <person name="Ram K.R."/>
            <person name="Rand D."/>
            <person name="Rasmussen M.D."/>
            <person name="Reed L.K."/>
            <person name="Reenan R."/>
            <person name="Reily A."/>
            <person name="Remington K.A."/>
            <person name="Rieger T.T."/>
            <person name="Ritchie M.G."/>
            <person name="Robin C."/>
            <person name="Rogers Y.H."/>
            <person name="Rohde C."/>
            <person name="Rozas J."/>
            <person name="Rubenfield M.J."/>
            <person name="Ruiz A."/>
            <person name="Russo S."/>
            <person name="Salzberg S.L."/>
            <person name="Sanchez-Gracia A."/>
            <person name="Saranga D.J."/>
            <person name="Sato H."/>
            <person name="Schaeffer S.W."/>
            <person name="Schatz M.C."/>
            <person name="Schlenke T."/>
            <person name="Schwartz R."/>
            <person name="Segarra C."/>
            <person name="Singh R.S."/>
            <person name="Sirot L."/>
            <person name="Sirota M."/>
            <person name="Sisneros N.B."/>
            <person name="Smith C.D."/>
            <person name="Smith T.F."/>
            <person name="Spieth J."/>
            <person name="Stage D.E."/>
            <person name="Stark A."/>
            <person name="Stephan W."/>
            <person name="Strausberg R.L."/>
            <person name="Strempel S."/>
            <person name="Sturgill D."/>
            <person name="Sutton G."/>
            <person name="Sutton G.G."/>
            <person name="Tao W."/>
            <person name="Teichmann S."/>
            <person name="Tobari Y.N."/>
            <person name="Tomimura Y."/>
            <person name="Tsolas J.M."/>
            <person name="Valente V.L."/>
            <person name="Venter E."/>
            <person name="Venter J.C."/>
            <person name="Vicario S."/>
            <person name="Vieira F.G."/>
            <person name="Vilella A.J."/>
            <person name="Villasante A."/>
            <person name="Walenz B."/>
            <person name="Wang J."/>
            <person name="Wasserman M."/>
            <person name="Watts T."/>
            <person name="Wilson D."/>
            <person name="Wilson R.K."/>
            <person name="Wing R.A."/>
            <person name="Wolfner M.F."/>
            <person name="Wong A."/>
            <person name="Wong G.K."/>
            <person name="Wu C.I."/>
            <person name="Wu G."/>
            <person name="Yamamoto D."/>
            <person name="Yang H.P."/>
            <person name="Yang S.P."/>
            <person name="Yorke J.A."/>
            <person name="Yoshida K."/>
            <person name="Zdobnov E."/>
            <person name="Zhang P."/>
            <person name="Zhang Y."/>
            <person name="Zimin A.V."/>
            <person name="Baldwin J."/>
            <person name="Abdouelleil A."/>
            <person name="Abdulkadir J."/>
            <person name="Abebe A."/>
            <person name="Abera B."/>
            <person name="Abreu J."/>
            <person name="Acer S.C."/>
            <person name="Aftuck L."/>
            <person name="Alexander A."/>
            <person name="An P."/>
            <person name="Anderson E."/>
            <person name="Anderson S."/>
            <person name="Arachi H."/>
            <person name="Azer M."/>
            <person name="Bachantsang P."/>
            <person name="Barry A."/>
            <person name="Bayul T."/>
            <person name="Berlin A."/>
            <person name="Bessette D."/>
            <person name="Bloom T."/>
            <person name="Blye J."/>
            <person name="Boguslavskiy L."/>
            <person name="Bonnet C."/>
            <person name="Boukhgalter B."/>
            <person name="Bourzgui I."/>
            <person name="Brown A."/>
            <person name="Cahill P."/>
            <person name="Channer S."/>
            <person name="Cheshatsang Y."/>
            <person name="Chuda L."/>
            <person name="Citroen M."/>
            <person name="Collymore A."/>
            <person name="Cooke P."/>
            <person name="Costello M."/>
            <person name="D'Aco K."/>
            <person name="Daza R."/>
            <person name="De Haan G."/>
            <person name="DeGray S."/>
            <person name="DeMaso C."/>
            <person name="Dhargay N."/>
            <person name="Dooley K."/>
            <person name="Dooley E."/>
            <person name="Doricent M."/>
            <person name="Dorje P."/>
            <person name="Dorjee K."/>
            <person name="Dupes A."/>
            <person name="Elong R."/>
            <person name="Falk J."/>
            <person name="Farina A."/>
            <person name="Faro S."/>
            <person name="Ferguson D."/>
            <person name="Fisher S."/>
            <person name="Foley C.D."/>
            <person name="Franke A."/>
            <person name="Friedrich D."/>
            <person name="Gadbois L."/>
            <person name="Gearin G."/>
            <person name="Gearin C.R."/>
            <person name="Giannoukos G."/>
            <person name="Goode T."/>
            <person name="Graham J."/>
            <person name="Grandbois E."/>
            <person name="Grewal S."/>
            <person name="Gyaltsen K."/>
            <person name="Hafez N."/>
            <person name="Hagos B."/>
            <person name="Hall J."/>
            <person name="Henson C."/>
            <person name="Hollinger A."/>
            <person name="Honan T."/>
            <person name="Huard M.D."/>
            <person name="Hughes L."/>
            <person name="Hurhula B."/>
            <person name="Husby M.E."/>
            <person name="Kamat A."/>
            <person name="Kanga B."/>
            <person name="Kashin S."/>
            <person name="Khazanovich D."/>
            <person name="Kisner P."/>
            <person name="Lance K."/>
            <person name="Lara M."/>
            <person name="Lee W."/>
            <person name="Lennon N."/>
            <person name="Letendre F."/>
            <person name="LeVine R."/>
            <person name="Lipovsky A."/>
            <person name="Liu X."/>
            <person name="Liu J."/>
            <person name="Liu S."/>
            <person name="Lokyitsang T."/>
            <person name="Lokyitsang Y."/>
            <person name="Lubonja R."/>
            <person name="Lui A."/>
            <person name="MacDonald P."/>
            <person name="Magnisalis V."/>
            <person name="Maru K."/>
            <person name="Matthews C."/>
            <person name="McCusker W."/>
            <person name="McDonough S."/>
            <person name="Mehta T."/>
            <person name="Meldrim J."/>
            <person name="Meneus L."/>
            <person name="Mihai O."/>
            <person name="Mihalev A."/>
            <person name="Mihova T."/>
            <person name="Mittelman R."/>
            <person name="Mlenga V."/>
            <person name="Montmayeur A."/>
            <person name="Mulrain L."/>
            <person name="Navidi A."/>
            <person name="Naylor J."/>
            <person name="Negash T."/>
            <person name="Nguyen T."/>
            <person name="Nguyen N."/>
            <person name="Nicol R."/>
            <person name="Norbu C."/>
            <person name="Norbu N."/>
            <person name="Novod N."/>
            <person name="O'Neill B."/>
            <person name="Osman S."/>
            <person name="Markiewicz E."/>
            <person name="Oyono O.L."/>
            <person name="Patti C."/>
            <person name="Phunkhang P."/>
            <person name="Pierre F."/>
            <person name="Priest M."/>
            <person name="Raghuraman S."/>
            <person name="Rege F."/>
            <person name="Reyes R."/>
            <person name="Rise C."/>
            <person name="Rogov P."/>
            <person name="Ross K."/>
            <person name="Ryan E."/>
            <person name="Settipalli S."/>
            <person name="Shea T."/>
            <person name="Sherpa N."/>
            <person name="Shi L."/>
            <person name="Shih D."/>
            <person name="Sparrow T."/>
            <person name="Spaulding J."/>
            <person name="Stalker J."/>
            <person name="Stange-Thomann N."/>
            <person name="Stavropoulos S."/>
            <person name="Stone C."/>
            <person name="Strader C."/>
            <person name="Tesfaye S."/>
            <person name="Thomson T."/>
            <person name="Thoulutsang Y."/>
            <person name="Thoulutsang D."/>
            <person name="Topham K."/>
            <person name="Topping I."/>
            <person name="Tsamla T."/>
            <person name="Vassiliev H."/>
            <person name="Vo A."/>
            <person name="Wangchuk T."/>
            <person name="Wangdi T."/>
            <person name="Weiand M."/>
            <person name="Wilkinson J."/>
            <person name="Wilson A."/>
            <person name="Yadav S."/>
            <person name="Young G."/>
            <person name="Yu Q."/>
            <person name="Zembek L."/>
            <person name="Zhong D."/>
            <person name="Zimmer A."/>
            <person name="Zwirko Z."/>
            <person name="Jaffe D.B."/>
            <person name="Alvarez P."/>
            <person name="Brockman W."/>
            <person name="Butler J."/>
            <person name="Chin C."/>
            <person name="Gnerre S."/>
            <person name="Grabherr M."/>
            <person name="Kleber M."/>
            <person name="Mauceli E."/>
            <person name="MacCallum I."/>
        </authorList>
    </citation>
    <scope>NUCLEOTIDE SEQUENCE [LARGE SCALE GENOMIC DNA]</scope>
    <source>
        <strain evidence="4">Tucson 15081-1352.22</strain>
    </source>
</reference>
<dbReference type="InParanoid" id="A0A0Q9XNH3"/>
<accession>A0A0Q9XNH3</accession>
<keyword evidence="4" id="KW-1185">Reference proteome</keyword>
<keyword evidence="1" id="KW-0175">Coiled coil</keyword>
<dbReference type="EMBL" id="CH933809">
    <property type="protein sequence ID" value="KRG06722.1"/>
    <property type="molecule type" value="Genomic_DNA"/>
</dbReference>
<feature type="domain" description="DUF4806" evidence="2">
    <location>
        <begin position="120"/>
        <end position="198"/>
    </location>
</feature>
<protein>
    <recommendedName>
        <fullName evidence="2">DUF4806 domain-containing protein</fullName>
    </recommendedName>
</protein>
<dbReference type="OrthoDB" id="7853427at2759"/>
<dbReference type="KEGG" id="dmo:Dmoj_GI26307"/>
<dbReference type="InterPro" id="IPR032071">
    <property type="entry name" value="DUF4806"/>
</dbReference>
<evidence type="ECO:0000259" key="2">
    <source>
        <dbReference type="Pfam" id="PF16064"/>
    </source>
</evidence>
<feature type="coiled-coil region" evidence="1">
    <location>
        <begin position="73"/>
        <end position="100"/>
    </location>
</feature>
<evidence type="ECO:0000256" key="1">
    <source>
        <dbReference type="SAM" id="Coils"/>
    </source>
</evidence>
<dbReference type="Proteomes" id="UP000009192">
    <property type="component" value="Unassembled WGS sequence"/>
</dbReference>
<evidence type="ECO:0000313" key="3">
    <source>
        <dbReference type="EMBL" id="KRG06722.1"/>
    </source>
</evidence>
<name>A0A0Q9XNH3_DROMO</name>